<keyword evidence="2" id="KW-1185">Reference proteome</keyword>
<reference evidence="1 2" key="1">
    <citation type="journal article" date="2022" name="Plant J.">
        <title>Chromosome-level genome of Camellia lanceoleosa provides a valuable resource for understanding genome evolution and self-incompatibility.</title>
        <authorList>
            <person name="Gong W."/>
            <person name="Xiao S."/>
            <person name="Wang L."/>
            <person name="Liao Z."/>
            <person name="Chang Y."/>
            <person name="Mo W."/>
            <person name="Hu G."/>
            <person name="Li W."/>
            <person name="Zhao G."/>
            <person name="Zhu H."/>
            <person name="Hu X."/>
            <person name="Ji K."/>
            <person name="Xiang X."/>
            <person name="Song Q."/>
            <person name="Yuan D."/>
            <person name="Jin S."/>
            <person name="Zhang L."/>
        </authorList>
    </citation>
    <scope>NUCLEOTIDE SEQUENCE [LARGE SCALE GENOMIC DNA]</scope>
    <source>
        <strain evidence="1">SQ_2022a</strain>
    </source>
</reference>
<accession>A0ACC0I5M8</accession>
<gene>
    <name evidence="1" type="ORF">LOK49_LG03G02709</name>
</gene>
<proteinExistence type="predicted"/>
<dbReference type="Proteomes" id="UP001060215">
    <property type="component" value="Chromosome 6"/>
</dbReference>
<evidence type="ECO:0000313" key="2">
    <source>
        <dbReference type="Proteomes" id="UP001060215"/>
    </source>
</evidence>
<name>A0ACC0I5M8_9ERIC</name>
<organism evidence="1 2">
    <name type="scientific">Camellia lanceoleosa</name>
    <dbReference type="NCBI Taxonomy" id="1840588"/>
    <lineage>
        <taxon>Eukaryota</taxon>
        <taxon>Viridiplantae</taxon>
        <taxon>Streptophyta</taxon>
        <taxon>Embryophyta</taxon>
        <taxon>Tracheophyta</taxon>
        <taxon>Spermatophyta</taxon>
        <taxon>Magnoliopsida</taxon>
        <taxon>eudicotyledons</taxon>
        <taxon>Gunneridae</taxon>
        <taxon>Pentapetalae</taxon>
        <taxon>asterids</taxon>
        <taxon>Ericales</taxon>
        <taxon>Theaceae</taxon>
        <taxon>Camellia</taxon>
    </lineage>
</organism>
<evidence type="ECO:0000313" key="1">
    <source>
        <dbReference type="EMBL" id="KAI8020725.1"/>
    </source>
</evidence>
<dbReference type="EMBL" id="CM045763">
    <property type="protein sequence ID" value="KAI8020725.1"/>
    <property type="molecule type" value="Genomic_DNA"/>
</dbReference>
<comment type="caution">
    <text evidence="1">The sequence shown here is derived from an EMBL/GenBank/DDBJ whole genome shotgun (WGS) entry which is preliminary data.</text>
</comment>
<sequence length="249" mass="28137">MVVFFMKNYWAGKIVWILTVQTPTHSSPHYKSPSSCLIEKQKCEKVPHIPPNNNNNKKKKKMRTTLSFSPLLLLFLLLLLSSSFHRAAAQTLIYNTCETGVNHDSNIDFTFCTTSLQSAPASQCADLGGLGMISIKLIQNNVTDTRCYVKHLLKNKKLDPYVKVRLQDCLELYSDAIPSVKQAVKYYKSKKFVDANREITFVMDAVITCEDGFLEKKGVVSPLKKRDNDTFQLSAISLSIMNMFQTGSH</sequence>
<protein>
    <submittedName>
        <fullName evidence="1">Uncharacterized protein</fullName>
    </submittedName>
</protein>